<comment type="caution">
    <text evidence="3">The sequence shown here is derived from an EMBL/GenBank/DDBJ whole genome shotgun (WGS) entry which is preliminary data.</text>
</comment>
<reference evidence="3" key="1">
    <citation type="journal article" date="2014" name="Int. J. Syst. Evol. Microbiol.">
        <title>Complete genome sequence of Corynebacterium casei LMG S-19264T (=DSM 44701T), isolated from a smear-ripened cheese.</title>
        <authorList>
            <consortium name="US DOE Joint Genome Institute (JGI-PGF)"/>
            <person name="Walter F."/>
            <person name="Albersmeier A."/>
            <person name="Kalinowski J."/>
            <person name="Ruckert C."/>
        </authorList>
    </citation>
    <scope>NUCLEOTIDE SEQUENCE</scope>
    <source>
        <strain evidence="3">CGMCC 1.16134</strain>
    </source>
</reference>
<evidence type="ECO:0000256" key="1">
    <source>
        <dbReference type="ARBA" id="ARBA00022679"/>
    </source>
</evidence>
<evidence type="ECO:0000256" key="2">
    <source>
        <dbReference type="ARBA" id="ARBA00022969"/>
    </source>
</evidence>
<accession>A0A917FCN2</accession>
<dbReference type="GO" id="GO:0003810">
    <property type="term" value="F:protein-glutamine gamma-glutamyltransferase activity"/>
    <property type="evidence" value="ECO:0007669"/>
    <property type="project" value="InterPro"/>
</dbReference>
<dbReference type="EMBL" id="BMKR01000003">
    <property type="protein sequence ID" value="GGF66563.1"/>
    <property type="molecule type" value="Genomic_DNA"/>
</dbReference>
<dbReference type="AlphaFoldDB" id="A0A917FCN2"/>
<dbReference type="InterPro" id="IPR020916">
    <property type="entry name" value="Gln_gamma-glutamylTfrase_bac"/>
</dbReference>
<dbReference type="Pfam" id="PF20085">
    <property type="entry name" value="TGL"/>
    <property type="match status" value="1"/>
</dbReference>
<evidence type="ECO:0000313" key="4">
    <source>
        <dbReference type="Proteomes" id="UP000637643"/>
    </source>
</evidence>
<dbReference type="Proteomes" id="UP000637643">
    <property type="component" value="Unassembled WGS sequence"/>
</dbReference>
<keyword evidence="1" id="KW-0808">Transferase</keyword>
<protein>
    <recommendedName>
        <fullName evidence="5">Protein-glutamine gamma-glutamyltransferase</fullName>
    </recommendedName>
</protein>
<sequence length="250" mass="28403">MAFMYNSPESLNFERRMRDNIIASARALNDSGADFATFKETRCNERLWTRTDNGGIQLREGVWPSAGINDIFWNGQWYAFECATAMVIILYKATLDTIGEQVFNTYFQNLFLWDWNYDNNLQLISTRRPQAFIPGDIVYFKNPDHDPGKPEWQGENAVLLGPNTYFGHGIGISTGEGIIAALNQERFPGSVTPAYLTDEGVHPDFEYIRTLSSRIAPPRARPGRFEPAVFARIGARAYIYKPKSGNQPDR</sequence>
<keyword evidence="4" id="KW-1185">Reference proteome</keyword>
<organism evidence="3 4">
    <name type="scientific">Paenibacillus albidus</name>
    <dbReference type="NCBI Taxonomy" id="2041023"/>
    <lineage>
        <taxon>Bacteria</taxon>
        <taxon>Bacillati</taxon>
        <taxon>Bacillota</taxon>
        <taxon>Bacilli</taxon>
        <taxon>Bacillales</taxon>
        <taxon>Paenibacillaceae</taxon>
        <taxon>Paenibacillus</taxon>
    </lineage>
</organism>
<dbReference type="GO" id="GO:0030435">
    <property type="term" value="P:sporulation resulting in formation of a cellular spore"/>
    <property type="evidence" value="ECO:0007669"/>
    <property type="project" value="UniProtKB-KW"/>
</dbReference>
<evidence type="ECO:0000313" key="3">
    <source>
        <dbReference type="EMBL" id="GGF66563.1"/>
    </source>
</evidence>
<evidence type="ECO:0008006" key="5">
    <source>
        <dbReference type="Google" id="ProtNLM"/>
    </source>
</evidence>
<proteinExistence type="predicted"/>
<name>A0A917FCN2_9BACL</name>
<keyword evidence="2" id="KW-0749">Sporulation</keyword>
<reference evidence="3" key="2">
    <citation type="submission" date="2020-09" db="EMBL/GenBank/DDBJ databases">
        <authorList>
            <person name="Sun Q."/>
            <person name="Zhou Y."/>
        </authorList>
    </citation>
    <scope>NUCLEOTIDE SEQUENCE</scope>
    <source>
        <strain evidence="3">CGMCC 1.16134</strain>
    </source>
</reference>
<gene>
    <name evidence="3" type="ORF">GCM10010912_09450</name>
</gene>